<evidence type="ECO:0000313" key="2">
    <source>
        <dbReference type="EMBL" id="KAK2611910.1"/>
    </source>
</evidence>
<name>A0AAJ0G1G7_9HYPO</name>
<keyword evidence="3" id="KW-1185">Reference proteome</keyword>
<feature type="compositionally biased region" description="Basic and acidic residues" evidence="1">
    <location>
        <begin position="92"/>
        <end position="102"/>
    </location>
</feature>
<proteinExistence type="predicted"/>
<dbReference type="EMBL" id="JASWJB010000023">
    <property type="protein sequence ID" value="KAK2611910.1"/>
    <property type="molecule type" value="Genomic_DNA"/>
</dbReference>
<accession>A0AAJ0G1G7</accession>
<sequence>MSFTFNRPQRSVLPQVAEALQQLHDDPQQLASERDRRYNRNPPPYAETTQPPTPASPVVDPFYEHQQKMLALYKSLPWKQFESQVKRETERLEHQRAHERFGRRQTLPWDDSSNDRANAENNVRSRWVEQGI</sequence>
<reference evidence="2" key="1">
    <citation type="submission" date="2023-06" db="EMBL/GenBank/DDBJ databases">
        <title>Conoideocrella luteorostrata (Hypocreales: Clavicipitaceae), a potential biocontrol fungus for elongate hemlock scale in United States Christmas tree production areas.</title>
        <authorList>
            <person name="Barrett H."/>
            <person name="Lovett B."/>
            <person name="Macias A.M."/>
            <person name="Stajich J.E."/>
            <person name="Kasson M.T."/>
        </authorList>
    </citation>
    <scope>NUCLEOTIDE SEQUENCE</scope>
    <source>
        <strain evidence="2">ARSEF 14590</strain>
    </source>
</reference>
<gene>
    <name evidence="2" type="ORF">QQS21_002016</name>
</gene>
<dbReference type="Proteomes" id="UP001251528">
    <property type="component" value="Unassembled WGS sequence"/>
</dbReference>
<feature type="region of interest" description="Disordered" evidence="1">
    <location>
        <begin position="21"/>
        <end position="60"/>
    </location>
</feature>
<evidence type="ECO:0000313" key="3">
    <source>
        <dbReference type="Proteomes" id="UP001251528"/>
    </source>
</evidence>
<feature type="compositionally biased region" description="Basic and acidic residues" evidence="1">
    <location>
        <begin position="23"/>
        <end position="38"/>
    </location>
</feature>
<evidence type="ECO:0000256" key="1">
    <source>
        <dbReference type="SAM" id="MobiDB-lite"/>
    </source>
</evidence>
<comment type="caution">
    <text evidence="2">The sequence shown here is derived from an EMBL/GenBank/DDBJ whole genome shotgun (WGS) entry which is preliminary data.</text>
</comment>
<feature type="compositionally biased region" description="Pro residues" evidence="1">
    <location>
        <begin position="41"/>
        <end position="55"/>
    </location>
</feature>
<dbReference type="AlphaFoldDB" id="A0AAJ0G1G7"/>
<feature type="region of interest" description="Disordered" evidence="1">
    <location>
        <begin position="92"/>
        <end position="132"/>
    </location>
</feature>
<protein>
    <submittedName>
        <fullName evidence="2">Uncharacterized protein</fullName>
    </submittedName>
</protein>
<organism evidence="2 3">
    <name type="scientific">Conoideocrella luteorostrata</name>
    <dbReference type="NCBI Taxonomy" id="1105319"/>
    <lineage>
        <taxon>Eukaryota</taxon>
        <taxon>Fungi</taxon>
        <taxon>Dikarya</taxon>
        <taxon>Ascomycota</taxon>
        <taxon>Pezizomycotina</taxon>
        <taxon>Sordariomycetes</taxon>
        <taxon>Hypocreomycetidae</taxon>
        <taxon>Hypocreales</taxon>
        <taxon>Clavicipitaceae</taxon>
        <taxon>Conoideocrella</taxon>
    </lineage>
</organism>